<gene>
    <name evidence="2" type="ORF">Sjap_024430</name>
</gene>
<keyword evidence="3" id="KW-1185">Reference proteome</keyword>
<sequence>MGKKGGLPLNRVAALFCPNGEERGRGSPCSPCWGRGGELKLLSIPSGADYAWGPPAAGQRATASLVRSPSRRGKGGEPPLPSPLHSSYGVGEEEPPSGAHNPPSARGWVSLVGPHRPQQRRQYHAGHREDQGSGHV</sequence>
<organism evidence="2 3">
    <name type="scientific">Stephania japonica</name>
    <dbReference type="NCBI Taxonomy" id="461633"/>
    <lineage>
        <taxon>Eukaryota</taxon>
        <taxon>Viridiplantae</taxon>
        <taxon>Streptophyta</taxon>
        <taxon>Embryophyta</taxon>
        <taxon>Tracheophyta</taxon>
        <taxon>Spermatophyta</taxon>
        <taxon>Magnoliopsida</taxon>
        <taxon>Ranunculales</taxon>
        <taxon>Menispermaceae</taxon>
        <taxon>Menispermoideae</taxon>
        <taxon>Cissampelideae</taxon>
        <taxon>Stephania</taxon>
    </lineage>
</organism>
<name>A0AAP0EKL4_9MAGN</name>
<feature type="compositionally biased region" description="Basic and acidic residues" evidence="1">
    <location>
        <begin position="126"/>
        <end position="136"/>
    </location>
</feature>
<evidence type="ECO:0000313" key="3">
    <source>
        <dbReference type="Proteomes" id="UP001417504"/>
    </source>
</evidence>
<dbReference type="AlphaFoldDB" id="A0AAP0EKL4"/>
<feature type="region of interest" description="Disordered" evidence="1">
    <location>
        <begin position="45"/>
        <end position="136"/>
    </location>
</feature>
<comment type="caution">
    <text evidence="2">The sequence shown here is derived from an EMBL/GenBank/DDBJ whole genome shotgun (WGS) entry which is preliminary data.</text>
</comment>
<proteinExistence type="predicted"/>
<evidence type="ECO:0000313" key="2">
    <source>
        <dbReference type="EMBL" id="KAK9091253.1"/>
    </source>
</evidence>
<protein>
    <submittedName>
        <fullName evidence="2">Uncharacterized protein</fullName>
    </submittedName>
</protein>
<evidence type="ECO:0000256" key="1">
    <source>
        <dbReference type="SAM" id="MobiDB-lite"/>
    </source>
</evidence>
<dbReference type="EMBL" id="JBBNAE010000010">
    <property type="protein sequence ID" value="KAK9091253.1"/>
    <property type="molecule type" value="Genomic_DNA"/>
</dbReference>
<accession>A0AAP0EKL4</accession>
<dbReference type="Proteomes" id="UP001417504">
    <property type="component" value="Unassembled WGS sequence"/>
</dbReference>
<reference evidence="2 3" key="1">
    <citation type="submission" date="2024-01" db="EMBL/GenBank/DDBJ databases">
        <title>Genome assemblies of Stephania.</title>
        <authorList>
            <person name="Yang L."/>
        </authorList>
    </citation>
    <scope>NUCLEOTIDE SEQUENCE [LARGE SCALE GENOMIC DNA]</scope>
    <source>
        <strain evidence="2">QJT</strain>
        <tissue evidence="2">Leaf</tissue>
    </source>
</reference>